<dbReference type="HOGENOM" id="CLU_030292_0_0_1"/>
<proteinExistence type="predicted"/>
<feature type="compositionally biased region" description="Basic and acidic residues" evidence="1">
    <location>
        <begin position="566"/>
        <end position="576"/>
    </location>
</feature>
<feature type="region of interest" description="Disordered" evidence="1">
    <location>
        <begin position="359"/>
        <end position="378"/>
    </location>
</feature>
<gene>
    <name evidence="2" type="primary">TDEL0A01630</name>
    <name evidence="2" type="ORF">TDEL_0A01630</name>
</gene>
<dbReference type="STRING" id="1076872.G8ZLK1"/>
<accession>G8ZLK1</accession>
<evidence type="ECO:0000313" key="2">
    <source>
        <dbReference type="EMBL" id="CCE89495.1"/>
    </source>
</evidence>
<dbReference type="KEGG" id="tdl:TDEL_0A01630"/>
<feature type="compositionally biased region" description="Acidic residues" evidence="1">
    <location>
        <begin position="368"/>
        <end position="378"/>
    </location>
</feature>
<dbReference type="EMBL" id="HE616742">
    <property type="protein sequence ID" value="CCE89495.1"/>
    <property type="molecule type" value="Genomic_DNA"/>
</dbReference>
<dbReference type="GO" id="GO:0070530">
    <property type="term" value="F:K63-linked polyubiquitin modification-dependent protein binding"/>
    <property type="evidence" value="ECO:0007669"/>
    <property type="project" value="EnsemblFungi"/>
</dbReference>
<dbReference type="FunCoup" id="G8ZLK1">
    <property type="interactions" value="31"/>
</dbReference>
<feature type="region of interest" description="Disordered" evidence="1">
    <location>
        <begin position="533"/>
        <end position="601"/>
    </location>
</feature>
<dbReference type="GO" id="GO:0072344">
    <property type="term" value="P:rescue of stalled ribosome"/>
    <property type="evidence" value="ECO:0007669"/>
    <property type="project" value="EnsemblFungi"/>
</dbReference>
<dbReference type="InParanoid" id="G8ZLK1"/>
<dbReference type="OrthoDB" id="5577209at2759"/>
<dbReference type="GO" id="GO:0022626">
    <property type="term" value="C:cytosolic ribosome"/>
    <property type="evidence" value="ECO:0007669"/>
    <property type="project" value="EnsemblFungi"/>
</dbReference>
<dbReference type="PANTHER" id="PTHR21494:SF0">
    <property type="entry name" value="ACTIVATING SIGNAL COINTEGRATOR 1 COMPLEX SUBUNIT 2"/>
    <property type="match status" value="1"/>
</dbReference>
<reference evidence="2 3" key="1">
    <citation type="journal article" date="2011" name="Proc. Natl. Acad. Sci. U.S.A.">
        <title>Evolutionary erosion of yeast sex chromosomes by mating-type switching accidents.</title>
        <authorList>
            <person name="Gordon J.L."/>
            <person name="Armisen D."/>
            <person name="Proux-Wera E."/>
            <person name="Oheigeartaigh S.S."/>
            <person name="Byrne K.P."/>
            <person name="Wolfe K.H."/>
        </authorList>
    </citation>
    <scope>NUCLEOTIDE SEQUENCE [LARGE SCALE GENOMIC DNA]</scope>
    <source>
        <strain evidence="3">ATCC 10662 / CBS 1146 / NBRC 0425 / NCYC 2629 / NRRL Y-866</strain>
    </source>
</reference>
<feature type="compositionally biased region" description="Basic residues" evidence="1">
    <location>
        <begin position="577"/>
        <end position="601"/>
    </location>
</feature>
<dbReference type="eggNOG" id="ENOG502RV3A">
    <property type="taxonomic scope" value="Eukaryota"/>
</dbReference>
<feature type="compositionally biased region" description="Basic and acidic residues" evidence="1">
    <location>
        <begin position="537"/>
        <end position="555"/>
    </location>
</feature>
<evidence type="ECO:0000256" key="1">
    <source>
        <dbReference type="SAM" id="MobiDB-lite"/>
    </source>
</evidence>
<dbReference type="GO" id="GO:0043130">
    <property type="term" value="F:ubiquitin binding"/>
    <property type="evidence" value="ECO:0007669"/>
    <property type="project" value="EnsemblFungi"/>
</dbReference>
<dbReference type="CDD" id="cd14373">
    <property type="entry name" value="CUE_Cue3p_like"/>
    <property type="match status" value="1"/>
</dbReference>
<evidence type="ECO:0000313" key="3">
    <source>
        <dbReference type="Proteomes" id="UP000005627"/>
    </source>
</evidence>
<keyword evidence="3" id="KW-1185">Reference proteome</keyword>
<protein>
    <recommendedName>
        <fullName evidence="4">CUE domain-containing protein</fullName>
    </recommendedName>
</protein>
<dbReference type="GO" id="GO:1990116">
    <property type="term" value="P:ribosome-associated ubiquitin-dependent protein catabolic process"/>
    <property type="evidence" value="ECO:0007669"/>
    <property type="project" value="EnsemblFungi"/>
</dbReference>
<dbReference type="Proteomes" id="UP000005627">
    <property type="component" value="Chromosome 1"/>
</dbReference>
<name>G8ZLK1_TORDE</name>
<dbReference type="InterPro" id="IPR052586">
    <property type="entry name" value="ASCC2"/>
</dbReference>
<evidence type="ECO:0008006" key="4">
    <source>
        <dbReference type="Google" id="ProtNLM"/>
    </source>
</evidence>
<dbReference type="GeneID" id="11502634"/>
<feature type="compositionally biased region" description="Polar residues" evidence="1">
    <location>
        <begin position="556"/>
        <end position="565"/>
    </location>
</feature>
<sequence length="601" mass="68650">MYKRKVLEINGDYAQISLPIVKFPPFKLRAALIEKDPVVWLHCIETYVTYMEYLLFENNVEKIDDLTYNNLCIFIRSYLHEMAGERSRLLSLGMNHDVAEQLSILKELILTLIKKCGLLHLQIYGESLWDLVKVYVDDNDTQVRSLLDGSVRPSINTQKVQRNRIPQVQQYLKQLVESGMFNRIDLKSFENLLSEKPLKASKFGKRFLNAAWLETLEVWWAKGQGKFSSIARELETVTLLSASAEDIVEVSKELGISSVDTLSLYPLLGCFLIDEKFQSMSPGLSGLLPHFHLALQDEETNDESSYITEESLVAMGELLPSLSKDQLTHLLQKFEGNAELATNAVFEDPTLIDAIAREISTEGRPSTDEESDGAEELELSGHTAAAFENDSNKVVRKQVPDELRNKTLTWAMQLMYQADEDERDDTYDEAEVSHSVGKISLEDSGESSSIAATSSTLSNYDNIERYLWDLLKQDKTLFERSKRGSKVRKDMKKDTTWSDEQIEGWARMLERSPQRARILEEKYMFRGNVKTGKRAYVKKEQQNDDNSQAKREQKPSRPTNTNSQKPADKKRQQARNEKKKSSRANHNRKAGHDKKLSKAGV</sequence>
<dbReference type="PANTHER" id="PTHR21494">
    <property type="entry name" value="ACTIVATING SIGNAL COINTEGRATOR 1 COMPLEX SUBUNIT 2 ASC-1 COMPLEX SUBUNIT P100"/>
    <property type="match status" value="1"/>
</dbReference>
<dbReference type="RefSeq" id="XP_003678706.1">
    <property type="nucleotide sequence ID" value="XM_003678658.1"/>
</dbReference>
<dbReference type="AlphaFoldDB" id="G8ZLK1"/>
<organism evidence="2 3">
    <name type="scientific">Torulaspora delbrueckii</name>
    <name type="common">Yeast</name>
    <name type="synonym">Candida colliculosa</name>
    <dbReference type="NCBI Taxonomy" id="4950"/>
    <lineage>
        <taxon>Eukaryota</taxon>
        <taxon>Fungi</taxon>
        <taxon>Dikarya</taxon>
        <taxon>Ascomycota</taxon>
        <taxon>Saccharomycotina</taxon>
        <taxon>Saccharomycetes</taxon>
        <taxon>Saccharomycetales</taxon>
        <taxon>Saccharomycetaceae</taxon>
        <taxon>Torulaspora</taxon>
    </lineage>
</organism>
<dbReference type="InterPro" id="IPR041808">
    <property type="entry name" value="Cue3_CUE"/>
</dbReference>